<proteinExistence type="predicted"/>
<keyword evidence="4" id="KW-1185">Reference proteome</keyword>
<evidence type="ECO:0000313" key="4">
    <source>
        <dbReference type="Proteomes" id="UP001422074"/>
    </source>
</evidence>
<gene>
    <name evidence="3" type="ORF">ABCQ75_12275</name>
</gene>
<keyword evidence="2" id="KW-1133">Transmembrane helix</keyword>
<evidence type="ECO:0000313" key="3">
    <source>
        <dbReference type="EMBL" id="MEN2745305.1"/>
    </source>
</evidence>
<evidence type="ECO:0000256" key="2">
    <source>
        <dbReference type="SAM" id="Phobius"/>
    </source>
</evidence>
<protein>
    <recommendedName>
        <fullName evidence="5">Integral membrane protein</fullName>
    </recommendedName>
</protein>
<feature type="compositionally biased region" description="Low complexity" evidence="1">
    <location>
        <begin position="315"/>
        <end position="329"/>
    </location>
</feature>
<keyword evidence="2" id="KW-0812">Transmembrane</keyword>
<sequence>MTDPSQTPAAEHRNEAVLGPFTLRDVTLLGGVLITFIGSLLPLIQRNALLNLWNAQNLFFLAVGFLVPAAAAALFVWRRLEPRRSLRVGSLSVDQFASVSAVLCCSYYFVFTVTTLTPGAVVGLLGAAALVAATTAARLIPPFAGDFDGRAATPAHIVARDAVAPVHRHTGQMAAVPAGTAAAPWAGHGADPMAAGSGAFPVEPVGAGPVGAAPVGAAPARGEHPSEEAASAETAAAPALGDELSTARPVGPGPAGEEPLGAERLGAEPAGGTQAPSESTADEPEGPAPVDAGPLDAAPEESSFGLADGEAYGSPAPEAPATAAFPVAGAGPGEGVAGGADEPHQQFEAFWFAVNHPRTAVDPMTGDPLFVLEPGQWILALQDRGHEFVVQNTDGRIGVLRELSGIERG</sequence>
<evidence type="ECO:0008006" key="5">
    <source>
        <dbReference type="Google" id="ProtNLM"/>
    </source>
</evidence>
<feature type="transmembrane region" description="Helical" evidence="2">
    <location>
        <begin position="116"/>
        <end position="140"/>
    </location>
</feature>
<dbReference type="RefSeq" id="WP_345885659.1">
    <property type="nucleotide sequence ID" value="NZ_JBDFRB010000011.1"/>
</dbReference>
<feature type="compositionally biased region" description="Low complexity" evidence="1">
    <location>
        <begin position="228"/>
        <end position="239"/>
    </location>
</feature>
<comment type="caution">
    <text evidence="3">The sequence shown here is derived from an EMBL/GenBank/DDBJ whole genome shotgun (WGS) entry which is preliminary data.</text>
</comment>
<feature type="transmembrane region" description="Helical" evidence="2">
    <location>
        <begin position="26"/>
        <end position="45"/>
    </location>
</feature>
<keyword evidence="2" id="KW-0472">Membrane</keyword>
<name>A0ABU9X1K5_9MICC</name>
<accession>A0ABU9X1K5</accession>
<feature type="transmembrane region" description="Helical" evidence="2">
    <location>
        <begin position="57"/>
        <end position="77"/>
    </location>
</feature>
<dbReference type="Proteomes" id="UP001422074">
    <property type="component" value="Unassembled WGS sequence"/>
</dbReference>
<dbReference type="EMBL" id="JBDFRB010000011">
    <property type="protein sequence ID" value="MEN2745305.1"/>
    <property type="molecule type" value="Genomic_DNA"/>
</dbReference>
<organism evidence="3 4">
    <name type="scientific">Sinomonas halotolerans</name>
    <dbReference type="NCBI Taxonomy" id="1644133"/>
    <lineage>
        <taxon>Bacteria</taxon>
        <taxon>Bacillati</taxon>
        <taxon>Actinomycetota</taxon>
        <taxon>Actinomycetes</taxon>
        <taxon>Micrococcales</taxon>
        <taxon>Micrococcaceae</taxon>
        <taxon>Sinomonas</taxon>
    </lineage>
</organism>
<reference evidence="3 4" key="1">
    <citation type="submission" date="2024-05" db="EMBL/GenBank/DDBJ databases">
        <title>Sinomonas sp. nov., isolated from a waste landfill.</title>
        <authorList>
            <person name="Zhao Y."/>
        </authorList>
    </citation>
    <scope>NUCLEOTIDE SEQUENCE [LARGE SCALE GENOMIC DNA]</scope>
    <source>
        <strain evidence="3 4">CCTCC AB2014300</strain>
    </source>
</reference>
<evidence type="ECO:0000256" key="1">
    <source>
        <dbReference type="SAM" id="MobiDB-lite"/>
    </source>
</evidence>
<feature type="compositionally biased region" description="Low complexity" evidence="1">
    <location>
        <begin position="247"/>
        <end position="263"/>
    </location>
</feature>
<feature type="region of interest" description="Disordered" evidence="1">
    <location>
        <begin position="213"/>
        <end position="341"/>
    </location>
</feature>